<evidence type="ECO:0000256" key="1">
    <source>
        <dbReference type="SAM" id="Phobius"/>
    </source>
</evidence>
<accession>A0ABQ3GHU7</accession>
<keyword evidence="1" id="KW-0472">Membrane</keyword>
<dbReference type="RefSeq" id="WP_189349373.1">
    <property type="nucleotide sequence ID" value="NZ_BMXK01000005.1"/>
</dbReference>
<protein>
    <recommendedName>
        <fullName evidence="4">Tryptophan-associated transmembrane protein (Trp_oprn_chp)</fullName>
    </recommendedName>
</protein>
<evidence type="ECO:0000313" key="3">
    <source>
        <dbReference type="Proteomes" id="UP000642819"/>
    </source>
</evidence>
<dbReference type="Proteomes" id="UP000642819">
    <property type="component" value="Unassembled WGS sequence"/>
</dbReference>
<feature type="transmembrane region" description="Helical" evidence="1">
    <location>
        <begin position="21"/>
        <end position="39"/>
    </location>
</feature>
<sequence length="159" mass="15973">MTNNSVPQIPSADDHRPRQPLNWPLIAGLAALALLHPLAGLLGLHDDGTSGGASRGGPGAAVVPLTLIGVTALVWIGVVGFSRVARPILTLVVTGLLYGGLELVLATVFSPGAGPWQAPFGLGVIAVLATSVLWGAVAGLLALAVQRLRGFAPGSGTRA</sequence>
<dbReference type="EMBL" id="BMXK01000005">
    <property type="protein sequence ID" value="GHD05068.1"/>
    <property type="molecule type" value="Genomic_DNA"/>
</dbReference>
<keyword evidence="1" id="KW-1133">Transmembrane helix</keyword>
<proteinExistence type="predicted"/>
<feature type="transmembrane region" description="Helical" evidence="1">
    <location>
        <begin position="88"/>
        <end position="109"/>
    </location>
</feature>
<comment type="caution">
    <text evidence="2">The sequence shown here is derived from an EMBL/GenBank/DDBJ whole genome shotgun (WGS) entry which is preliminary data.</text>
</comment>
<keyword evidence="1" id="KW-0812">Transmembrane</keyword>
<evidence type="ECO:0000313" key="2">
    <source>
        <dbReference type="EMBL" id="GHD05068.1"/>
    </source>
</evidence>
<feature type="transmembrane region" description="Helical" evidence="1">
    <location>
        <begin position="121"/>
        <end position="145"/>
    </location>
</feature>
<name>A0ABQ3GHU7_9MICC</name>
<keyword evidence="3" id="KW-1185">Reference proteome</keyword>
<gene>
    <name evidence="2" type="ORF">GCM10008096_13480</name>
</gene>
<evidence type="ECO:0008006" key="4">
    <source>
        <dbReference type="Google" id="ProtNLM"/>
    </source>
</evidence>
<reference evidence="3" key="1">
    <citation type="journal article" date="2019" name="Int. J. Syst. Evol. Microbiol.">
        <title>The Global Catalogue of Microorganisms (GCM) 10K type strain sequencing project: providing services to taxonomists for standard genome sequencing and annotation.</title>
        <authorList>
            <consortium name="The Broad Institute Genomics Platform"/>
            <consortium name="The Broad Institute Genome Sequencing Center for Infectious Disease"/>
            <person name="Wu L."/>
            <person name="Ma J."/>
        </authorList>
    </citation>
    <scope>NUCLEOTIDE SEQUENCE [LARGE SCALE GENOMIC DNA]</scope>
    <source>
        <strain evidence="3">KCTC 19466</strain>
    </source>
</reference>
<feature type="transmembrane region" description="Helical" evidence="1">
    <location>
        <begin position="59"/>
        <end position="81"/>
    </location>
</feature>
<organism evidence="2 3">
    <name type="scientific">Zhihengliuella salsuginis</name>
    <dbReference type="NCBI Taxonomy" id="578222"/>
    <lineage>
        <taxon>Bacteria</taxon>
        <taxon>Bacillati</taxon>
        <taxon>Actinomycetota</taxon>
        <taxon>Actinomycetes</taxon>
        <taxon>Micrococcales</taxon>
        <taxon>Micrococcaceae</taxon>
        <taxon>Zhihengliuella</taxon>
    </lineage>
</organism>